<dbReference type="GeneID" id="90767619"/>
<dbReference type="RefSeq" id="WP_131616570.1">
    <property type="nucleotide sequence ID" value="NZ_CP036532.1"/>
</dbReference>
<feature type="domain" description="HTH gntR-type" evidence="4">
    <location>
        <begin position="23"/>
        <end position="90"/>
    </location>
</feature>
<dbReference type="SUPFAM" id="SSF46785">
    <property type="entry name" value="Winged helix' DNA-binding domain"/>
    <property type="match status" value="1"/>
</dbReference>
<protein>
    <submittedName>
        <fullName evidence="5">GntR family transcriptional regulator</fullName>
    </submittedName>
</protein>
<dbReference type="OrthoDB" id="9806293at2"/>
<keyword evidence="1" id="KW-0805">Transcription regulation</keyword>
<dbReference type="SMART" id="SM00345">
    <property type="entry name" value="HTH_GNTR"/>
    <property type="match status" value="1"/>
</dbReference>
<dbReference type="Pfam" id="PF00392">
    <property type="entry name" value="GntR"/>
    <property type="match status" value="1"/>
</dbReference>
<dbReference type="InterPro" id="IPR036390">
    <property type="entry name" value="WH_DNA-bd_sf"/>
</dbReference>
<proteinExistence type="predicted"/>
<sequence length="238" mass="27135">MSTRHKTRPSKPALPDFDAIVPVTRRAQIAETMRSLILSGQFEPGAQIVESELAERFGVSRGSVREAIWELVDQRLLVNKPYSGTYVAETDASTMEEVYSVRGSLEKHCFSELWDRRDGAYEDEFSRRHDSLARAVRSRDKLASIEAELHFHSFPYEFADNSVLLGVWQQLSQQIQLNFVMTQSIVHSNSFLEDARRYFEVALGPDLDAMHAEIDRHLELGVQAIRMLRPPAEVEGKV</sequence>
<dbReference type="KEGG" id="rpod:E0E05_09955"/>
<dbReference type="AlphaFoldDB" id="A0A4P6V2R5"/>
<name>A0A4P6V2R5_9HYPH</name>
<keyword evidence="3" id="KW-0804">Transcription</keyword>
<dbReference type="Proteomes" id="UP000293719">
    <property type="component" value="Chromosome"/>
</dbReference>
<evidence type="ECO:0000313" key="6">
    <source>
        <dbReference type="Proteomes" id="UP000293719"/>
    </source>
</evidence>
<dbReference type="InterPro" id="IPR036388">
    <property type="entry name" value="WH-like_DNA-bd_sf"/>
</dbReference>
<dbReference type="Pfam" id="PF07729">
    <property type="entry name" value="FCD"/>
    <property type="match status" value="1"/>
</dbReference>
<organism evidence="5 6">
    <name type="scientific">Roseitalea porphyridii</name>
    <dbReference type="NCBI Taxonomy" id="1852022"/>
    <lineage>
        <taxon>Bacteria</taxon>
        <taxon>Pseudomonadati</taxon>
        <taxon>Pseudomonadota</taxon>
        <taxon>Alphaproteobacteria</taxon>
        <taxon>Hyphomicrobiales</taxon>
        <taxon>Ahrensiaceae</taxon>
        <taxon>Roseitalea</taxon>
    </lineage>
</organism>
<keyword evidence="2" id="KW-0238">DNA-binding</keyword>
<dbReference type="PROSITE" id="PS50949">
    <property type="entry name" value="HTH_GNTR"/>
    <property type="match status" value="1"/>
</dbReference>
<dbReference type="CDD" id="cd07377">
    <property type="entry name" value="WHTH_GntR"/>
    <property type="match status" value="1"/>
</dbReference>
<dbReference type="GO" id="GO:0003700">
    <property type="term" value="F:DNA-binding transcription factor activity"/>
    <property type="evidence" value="ECO:0007669"/>
    <property type="project" value="InterPro"/>
</dbReference>
<dbReference type="InterPro" id="IPR000524">
    <property type="entry name" value="Tscrpt_reg_HTH_GntR"/>
</dbReference>
<dbReference type="InterPro" id="IPR011711">
    <property type="entry name" value="GntR_C"/>
</dbReference>
<dbReference type="Gene3D" id="1.20.120.530">
    <property type="entry name" value="GntR ligand-binding domain-like"/>
    <property type="match status" value="1"/>
</dbReference>
<dbReference type="SUPFAM" id="SSF48008">
    <property type="entry name" value="GntR ligand-binding domain-like"/>
    <property type="match status" value="1"/>
</dbReference>
<evidence type="ECO:0000259" key="4">
    <source>
        <dbReference type="PROSITE" id="PS50949"/>
    </source>
</evidence>
<dbReference type="GO" id="GO:0003677">
    <property type="term" value="F:DNA binding"/>
    <property type="evidence" value="ECO:0007669"/>
    <property type="project" value="UniProtKB-KW"/>
</dbReference>
<evidence type="ECO:0000256" key="3">
    <source>
        <dbReference type="ARBA" id="ARBA00023163"/>
    </source>
</evidence>
<dbReference type="EMBL" id="CP036532">
    <property type="protein sequence ID" value="QBK30886.1"/>
    <property type="molecule type" value="Genomic_DNA"/>
</dbReference>
<evidence type="ECO:0000313" key="5">
    <source>
        <dbReference type="EMBL" id="QBK30886.1"/>
    </source>
</evidence>
<reference evidence="5 6" key="1">
    <citation type="journal article" date="2017" name="Int. J. Syst. Evol. Microbiol.">
        <title>Roseitalea porphyridii gen. nov., sp. nov., isolated from a red alga, and reclassification of Hoeflea suaedae Chung et al. 2013 as Pseudohoeflea suaedae gen. nov., comb. nov.</title>
        <authorList>
            <person name="Hyeon J.W."/>
            <person name="Jeong S.E."/>
            <person name="Baek K."/>
            <person name="Jeon C.O."/>
        </authorList>
    </citation>
    <scope>NUCLEOTIDE SEQUENCE [LARGE SCALE GENOMIC DNA]</scope>
    <source>
        <strain evidence="5 6">MA7-20</strain>
    </source>
</reference>
<dbReference type="InterPro" id="IPR008920">
    <property type="entry name" value="TF_FadR/GntR_C"/>
</dbReference>
<evidence type="ECO:0000256" key="1">
    <source>
        <dbReference type="ARBA" id="ARBA00023015"/>
    </source>
</evidence>
<gene>
    <name evidence="5" type="ORF">E0E05_09955</name>
</gene>
<dbReference type="Gene3D" id="1.10.10.10">
    <property type="entry name" value="Winged helix-like DNA-binding domain superfamily/Winged helix DNA-binding domain"/>
    <property type="match status" value="1"/>
</dbReference>
<dbReference type="PANTHER" id="PTHR43537">
    <property type="entry name" value="TRANSCRIPTIONAL REGULATOR, GNTR FAMILY"/>
    <property type="match status" value="1"/>
</dbReference>
<dbReference type="PANTHER" id="PTHR43537:SF5">
    <property type="entry name" value="UXU OPERON TRANSCRIPTIONAL REGULATOR"/>
    <property type="match status" value="1"/>
</dbReference>
<evidence type="ECO:0000256" key="2">
    <source>
        <dbReference type="ARBA" id="ARBA00023125"/>
    </source>
</evidence>
<accession>A0A4P6V2R5</accession>
<keyword evidence="6" id="KW-1185">Reference proteome</keyword>